<dbReference type="Pfam" id="PF07972">
    <property type="entry name" value="Flavodoxin_NdrI"/>
    <property type="match status" value="1"/>
</dbReference>
<name>A0ABS5QTC5_9LACO</name>
<dbReference type="EMBL" id="JAAMFJ010000002">
    <property type="protein sequence ID" value="MBS9336458.1"/>
    <property type="molecule type" value="Genomic_DNA"/>
</dbReference>
<dbReference type="Proteomes" id="UP000735205">
    <property type="component" value="Unassembled WGS sequence"/>
</dbReference>
<evidence type="ECO:0000313" key="3">
    <source>
        <dbReference type="Proteomes" id="UP000735205"/>
    </source>
</evidence>
<sequence length="146" mass="16121">MATYRLLYISIEGNTESFVKKLAAVAEAEGDQLSLLEVGDEVNPVHEKAPFVVLVPTYLNGGTGTGPEVVEIFTNALGDYVDFGNNARYIRGVIGSGNRNFNDQYILTAKRYAEKFQVPVIGDYELRGTPREAEKIFARIKETLGE</sequence>
<dbReference type="Gene3D" id="3.40.50.360">
    <property type="match status" value="1"/>
</dbReference>
<dbReference type="InterPro" id="IPR029039">
    <property type="entry name" value="Flavoprotein-like_sf"/>
</dbReference>
<accession>A0ABS5QTC5</accession>
<dbReference type="InterPro" id="IPR004465">
    <property type="entry name" value="RNR_NrdI"/>
</dbReference>
<keyword evidence="3" id="KW-1185">Reference proteome</keyword>
<dbReference type="PROSITE" id="PS50902">
    <property type="entry name" value="FLAVODOXIN_LIKE"/>
    <property type="match status" value="1"/>
</dbReference>
<feature type="domain" description="Flavodoxin-like" evidence="1">
    <location>
        <begin position="4"/>
        <end position="146"/>
    </location>
</feature>
<evidence type="ECO:0000259" key="1">
    <source>
        <dbReference type="PROSITE" id="PS50902"/>
    </source>
</evidence>
<organism evidence="2 3">
    <name type="scientific">Fructobacillus papyrifericola</name>
    <dbReference type="NCBI Taxonomy" id="2713172"/>
    <lineage>
        <taxon>Bacteria</taxon>
        <taxon>Bacillati</taxon>
        <taxon>Bacillota</taxon>
        <taxon>Bacilli</taxon>
        <taxon>Lactobacillales</taxon>
        <taxon>Lactobacillaceae</taxon>
        <taxon>Fructobacillus</taxon>
    </lineage>
</organism>
<dbReference type="PANTHER" id="PTHR37297">
    <property type="entry name" value="PROTEIN NRDI"/>
    <property type="match status" value="1"/>
</dbReference>
<dbReference type="SUPFAM" id="SSF52218">
    <property type="entry name" value="Flavoproteins"/>
    <property type="match status" value="1"/>
</dbReference>
<reference evidence="2 3" key="1">
    <citation type="submission" date="2020-02" db="EMBL/GenBank/DDBJ databases">
        <title>Fructobacillus sp. isolated from paper mulberry of Taiwan.</title>
        <authorList>
            <person name="Lin S.-T."/>
        </authorList>
    </citation>
    <scope>NUCLEOTIDE SEQUENCE [LARGE SCALE GENOMIC DNA]</scope>
    <source>
        <strain evidence="2 3">M1-21</strain>
    </source>
</reference>
<proteinExistence type="predicted"/>
<evidence type="ECO:0000313" key="2">
    <source>
        <dbReference type="EMBL" id="MBS9336458.1"/>
    </source>
</evidence>
<comment type="caution">
    <text evidence="2">The sequence shown here is derived from an EMBL/GenBank/DDBJ whole genome shotgun (WGS) entry which is preliminary data.</text>
</comment>
<dbReference type="RefSeq" id="WP_213793017.1">
    <property type="nucleotide sequence ID" value="NZ_JAAMFJ010000002.1"/>
</dbReference>
<dbReference type="PANTHER" id="PTHR37297:SF1">
    <property type="entry name" value="PROTEIN NRDI"/>
    <property type="match status" value="1"/>
</dbReference>
<dbReference type="PIRSF" id="PIRSF005087">
    <property type="entry name" value="NrdI"/>
    <property type="match status" value="1"/>
</dbReference>
<gene>
    <name evidence="2" type="ORF">G6R28_04330</name>
</gene>
<dbReference type="InterPro" id="IPR008254">
    <property type="entry name" value="Flavodoxin/NO_synth"/>
</dbReference>
<protein>
    <submittedName>
        <fullName evidence="2">Class Ib ribonucleoside-diphosphate reductase assembly flavoprotein NrdI</fullName>
    </submittedName>
</protein>